<proteinExistence type="predicted"/>
<accession>A0A939JMW9</accession>
<keyword evidence="1" id="KW-0812">Transmembrane</keyword>
<protein>
    <submittedName>
        <fullName evidence="2">Uncharacterized protein</fullName>
    </submittedName>
</protein>
<dbReference type="Proteomes" id="UP000664781">
    <property type="component" value="Unassembled WGS sequence"/>
</dbReference>
<feature type="transmembrane region" description="Helical" evidence="1">
    <location>
        <begin position="62"/>
        <end position="87"/>
    </location>
</feature>
<evidence type="ECO:0000313" key="3">
    <source>
        <dbReference type="Proteomes" id="UP000664781"/>
    </source>
</evidence>
<reference evidence="2" key="1">
    <citation type="submission" date="2021-03" db="EMBL/GenBank/DDBJ databases">
        <title>Streptomyces strains.</title>
        <authorList>
            <person name="Lund M.B."/>
            <person name="Toerring T."/>
        </authorList>
    </citation>
    <scope>NUCLEOTIDE SEQUENCE</scope>
    <source>
        <strain evidence="2">JCM 4242</strain>
    </source>
</reference>
<organism evidence="2 3">
    <name type="scientific">Streptomyces triculaminicus</name>
    <dbReference type="NCBI Taxonomy" id="2816232"/>
    <lineage>
        <taxon>Bacteria</taxon>
        <taxon>Bacillati</taxon>
        <taxon>Actinomycetota</taxon>
        <taxon>Actinomycetes</taxon>
        <taxon>Kitasatosporales</taxon>
        <taxon>Streptomycetaceae</taxon>
        <taxon>Streptomyces</taxon>
    </lineage>
</organism>
<keyword evidence="1" id="KW-1133">Transmembrane helix</keyword>
<keyword evidence="3" id="KW-1185">Reference proteome</keyword>
<dbReference type="AlphaFoldDB" id="A0A939JMW9"/>
<feature type="transmembrane region" description="Helical" evidence="1">
    <location>
        <begin position="93"/>
        <end position="114"/>
    </location>
</feature>
<evidence type="ECO:0000256" key="1">
    <source>
        <dbReference type="SAM" id="Phobius"/>
    </source>
</evidence>
<gene>
    <name evidence="2" type="ORF">J1792_08440</name>
</gene>
<name>A0A939JMW9_9ACTN</name>
<comment type="caution">
    <text evidence="2">The sequence shown here is derived from an EMBL/GenBank/DDBJ whole genome shotgun (WGS) entry which is preliminary data.</text>
</comment>
<dbReference type="EMBL" id="JAFMOF010000001">
    <property type="protein sequence ID" value="MBO0652813.1"/>
    <property type="molecule type" value="Genomic_DNA"/>
</dbReference>
<evidence type="ECO:0000313" key="2">
    <source>
        <dbReference type="EMBL" id="MBO0652813.1"/>
    </source>
</evidence>
<sequence length="147" mass="14921">MPITEPTPAPLIPVQPGPLPDVQTIQLPDGRLITGYALTPVQPELAPVPVVRPVPSWAKTTALLAPTVGGGIAAAGYGLSAAAPGLIAAAHALWAAAALLVLVPLGAVAILRAVCGRPREEHTETTQIVQVTATGLFGRANGTINNR</sequence>
<keyword evidence="1" id="KW-0472">Membrane</keyword>